<organism evidence="2 3">
    <name type="scientific">Penaeus vannamei</name>
    <name type="common">Whiteleg shrimp</name>
    <name type="synonym">Litopenaeus vannamei</name>
    <dbReference type="NCBI Taxonomy" id="6689"/>
    <lineage>
        <taxon>Eukaryota</taxon>
        <taxon>Metazoa</taxon>
        <taxon>Ecdysozoa</taxon>
        <taxon>Arthropoda</taxon>
        <taxon>Crustacea</taxon>
        <taxon>Multicrustacea</taxon>
        <taxon>Malacostraca</taxon>
        <taxon>Eumalacostraca</taxon>
        <taxon>Eucarida</taxon>
        <taxon>Decapoda</taxon>
        <taxon>Dendrobranchiata</taxon>
        <taxon>Penaeoidea</taxon>
        <taxon>Penaeidae</taxon>
        <taxon>Penaeus</taxon>
    </lineage>
</organism>
<evidence type="ECO:0000313" key="2">
    <source>
        <dbReference type="EMBL" id="ROT86080.1"/>
    </source>
</evidence>
<name>A0A3R7PXX1_PENVA</name>
<feature type="region of interest" description="Disordered" evidence="1">
    <location>
        <begin position="201"/>
        <end position="223"/>
    </location>
</feature>
<feature type="compositionally biased region" description="Basic and acidic residues" evidence="1">
    <location>
        <begin position="123"/>
        <end position="137"/>
    </location>
</feature>
<feature type="region of interest" description="Disordered" evidence="1">
    <location>
        <begin position="68"/>
        <end position="139"/>
    </location>
</feature>
<evidence type="ECO:0000256" key="1">
    <source>
        <dbReference type="SAM" id="MobiDB-lite"/>
    </source>
</evidence>
<feature type="compositionally biased region" description="Polar residues" evidence="1">
    <location>
        <begin position="90"/>
        <end position="104"/>
    </location>
</feature>
<comment type="caution">
    <text evidence="2">The sequence shown here is derived from an EMBL/GenBank/DDBJ whole genome shotgun (WGS) entry which is preliminary data.</text>
</comment>
<proteinExistence type="predicted"/>
<sequence length="482" mass="52299">MMVSLTAWTDSGMNGRAGVRTPTSVWYLLPSSQSAQYLVFLPFNFIRKLVITALPPIFRRVWVTRHRNPGQSEISGPAQWPRDQRVTKQPHGNTLTRATTQRVTKQPYRGHQTMSEISATNARAHETRRGKKGDKSSAPHLAGALSSIVLKSYASSCPGVQGQAGAARVVYAGWDAFVTKPERKISGYTFVHRAEKCSRDMMTSRSATQAEESDPAEYGKGAEHQGTPQLIIARFEQTYQLQVSSTPGFVARSVKPRTPIPTFLTLNLFSCILISSVPLFSSIPSLLPTFALTHIRADGPRRTTADRASPRRSCLVARRIRGGTSPAAANLASPAHVATTTTDIAAPTTVSVRKDLTPLCVGAKIRSTFLCHPPHTLPTSIQIPFPIDIPPECCAISIVHSSCVLNSLSSTPNASPRHSTFLPSITPHDLRIHTTPPPINASPTLSSTTPFPSHAALHSFGLHPFCSSSMIYASFARRLTAS</sequence>
<dbReference type="Proteomes" id="UP000283509">
    <property type="component" value="Unassembled WGS sequence"/>
</dbReference>
<gene>
    <name evidence="2" type="ORF">C7M84_003675</name>
</gene>
<accession>A0A3R7PXX1</accession>
<feature type="compositionally biased region" description="Polar residues" evidence="1">
    <location>
        <begin position="112"/>
        <end position="121"/>
    </location>
</feature>
<evidence type="ECO:0000313" key="3">
    <source>
        <dbReference type="Proteomes" id="UP000283509"/>
    </source>
</evidence>
<dbReference type="EMBL" id="QCYY01000015">
    <property type="protein sequence ID" value="ROT86080.1"/>
    <property type="molecule type" value="Genomic_DNA"/>
</dbReference>
<protein>
    <submittedName>
        <fullName evidence="2">Uncharacterized protein</fullName>
    </submittedName>
</protein>
<reference evidence="2 3" key="2">
    <citation type="submission" date="2019-01" db="EMBL/GenBank/DDBJ databases">
        <title>The decoding of complex shrimp genome reveals the adaptation for benthos swimmer, frequently molting mechanism and breeding impact on genome.</title>
        <authorList>
            <person name="Sun Y."/>
            <person name="Gao Y."/>
            <person name="Yu Y."/>
        </authorList>
    </citation>
    <scope>NUCLEOTIDE SEQUENCE [LARGE SCALE GENOMIC DNA]</scope>
    <source>
        <tissue evidence="2">Muscle</tissue>
    </source>
</reference>
<dbReference type="AlphaFoldDB" id="A0A3R7PXX1"/>
<keyword evidence="3" id="KW-1185">Reference proteome</keyword>
<feature type="compositionally biased region" description="Polar residues" evidence="1">
    <location>
        <begin position="201"/>
        <end position="210"/>
    </location>
</feature>
<reference evidence="2 3" key="1">
    <citation type="submission" date="2018-04" db="EMBL/GenBank/DDBJ databases">
        <authorList>
            <person name="Zhang X."/>
            <person name="Yuan J."/>
            <person name="Li F."/>
            <person name="Xiang J."/>
        </authorList>
    </citation>
    <scope>NUCLEOTIDE SEQUENCE [LARGE SCALE GENOMIC DNA]</scope>
    <source>
        <tissue evidence="2">Muscle</tissue>
    </source>
</reference>